<dbReference type="Pfam" id="PF03460">
    <property type="entry name" value="NIR_SIR_ferr"/>
    <property type="match status" value="1"/>
</dbReference>
<feature type="domain" description="Nitrite/Sulfite reductase ferredoxin-like" evidence="7">
    <location>
        <begin position="23"/>
        <end position="84"/>
    </location>
</feature>
<evidence type="ECO:0000256" key="5">
    <source>
        <dbReference type="ARBA" id="ARBA00023004"/>
    </source>
</evidence>
<keyword evidence="6" id="KW-0411">Iron-sulfur</keyword>
<gene>
    <name evidence="8" type="ORF">ACFQ4G_00895</name>
</gene>
<keyword evidence="3" id="KW-0479">Metal-binding</keyword>
<sequence>MSAPRRVLPEPSRRGWCPSLARPMPTGDGLLARIHPPLGILSPAQARAIADGARRHGNGHIDVTARANLQIRGVSDETAEPLSRWLDGAGLGDVRDDGGPQRLTLTAPLAPPEVMALAATIEAIGLGIPGLPAKTIVIVTSAIPGIFPGRAEHERSPVEEVSQRRCSGAMVQEPLARPILALDPGSSSAHAANVREGGAGLSETEADLRVVVVAPGRVALALADSEWFAEIDADRVPDVVAGTLHALVGSGQRRMRDIPAEERAKLAASLGLQPGPMSLPARSPSAGLTPLSDGRTAILLDAPFGRLTASALDRLADRAEAMGSDIHLAPSRGFALVASDGAAARGARDALAFLFITEPDDPRGSIAACPGAPACASGSTPTLVDAARLAQAFRPFAAMGLSAHVSGCAKGCAHPGAASLTLVGRDGLYGIVIGGRPDTLPATLLTFDAALERVRRADPTHHGNLADALAHAFRTPT</sequence>
<organism evidence="8 9">
    <name type="scientific">Methylobacterium marchantiae</name>
    <dbReference type="NCBI Taxonomy" id="600331"/>
    <lineage>
        <taxon>Bacteria</taxon>
        <taxon>Pseudomonadati</taxon>
        <taxon>Pseudomonadota</taxon>
        <taxon>Alphaproteobacteria</taxon>
        <taxon>Hyphomicrobiales</taxon>
        <taxon>Methylobacteriaceae</taxon>
        <taxon>Methylobacterium</taxon>
    </lineage>
</organism>
<evidence type="ECO:0000313" key="9">
    <source>
        <dbReference type="Proteomes" id="UP001597176"/>
    </source>
</evidence>
<reference evidence="9" key="1">
    <citation type="journal article" date="2019" name="Int. J. Syst. Evol. Microbiol.">
        <title>The Global Catalogue of Microorganisms (GCM) 10K type strain sequencing project: providing services to taxonomists for standard genome sequencing and annotation.</title>
        <authorList>
            <consortium name="The Broad Institute Genomics Platform"/>
            <consortium name="The Broad Institute Genome Sequencing Center for Infectious Disease"/>
            <person name="Wu L."/>
            <person name="Ma J."/>
        </authorList>
    </citation>
    <scope>NUCLEOTIDE SEQUENCE [LARGE SCALE GENOMIC DNA]</scope>
    <source>
        <strain evidence="9">CCUG 56108</strain>
    </source>
</reference>
<dbReference type="SUPFAM" id="SSF55124">
    <property type="entry name" value="Nitrite/Sulfite reductase N-terminal domain-like"/>
    <property type="match status" value="2"/>
</dbReference>
<evidence type="ECO:0000256" key="3">
    <source>
        <dbReference type="ARBA" id="ARBA00022723"/>
    </source>
</evidence>
<dbReference type="PANTHER" id="PTHR32439:SF9">
    <property type="entry name" value="BLR3264 PROTEIN"/>
    <property type="match status" value="1"/>
</dbReference>
<keyword evidence="9" id="KW-1185">Reference proteome</keyword>
<evidence type="ECO:0000256" key="4">
    <source>
        <dbReference type="ARBA" id="ARBA00023002"/>
    </source>
</evidence>
<evidence type="ECO:0000256" key="6">
    <source>
        <dbReference type="ARBA" id="ARBA00023014"/>
    </source>
</evidence>
<proteinExistence type="predicted"/>
<keyword evidence="1" id="KW-0004">4Fe-4S</keyword>
<dbReference type="Gene3D" id="3.30.413.10">
    <property type="entry name" value="Sulfite Reductase Hemoprotein, domain 1"/>
    <property type="match status" value="1"/>
</dbReference>
<evidence type="ECO:0000256" key="1">
    <source>
        <dbReference type="ARBA" id="ARBA00022485"/>
    </source>
</evidence>
<dbReference type="PANTHER" id="PTHR32439">
    <property type="entry name" value="FERREDOXIN--NITRITE REDUCTASE, CHLOROPLASTIC"/>
    <property type="match status" value="1"/>
</dbReference>
<keyword evidence="2" id="KW-0349">Heme</keyword>
<name>A0ABW3WV52_9HYPH</name>
<evidence type="ECO:0000259" key="7">
    <source>
        <dbReference type="Pfam" id="PF03460"/>
    </source>
</evidence>
<evidence type="ECO:0000256" key="2">
    <source>
        <dbReference type="ARBA" id="ARBA00022617"/>
    </source>
</evidence>
<dbReference type="InterPro" id="IPR045854">
    <property type="entry name" value="NO2/SO3_Rdtase_4Fe4S_sf"/>
</dbReference>
<dbReference type="InterPro" id="IPR036136">
    <property type="entry name" value="Nit/Sulf_reduc_fer-like_dom_sf"/>
</dbReference>
<dbReference type="EMBL" id="JBHTND010000001">
    <property type="protein sequence ID" value="MFD1300144.1"/>
    <property type="molecule type" value="Genomic_DNA"/>
</dbReference>
<keyword evidence="5" id="KW-0408">Iron</keyword>
<dbReference type="RefSeq" id="WP_238207002.1">
    <property type="nucleotide sequence ID" value="NZ_JBHTND010000001.1"/>
</dbReference>
<dbReference type="Gene3D" id="3.90.480.20">
    <property type="match status" value="1"/>
</dbReference>
<dbReference type="InterPro" id="IPR005117">
    <property type="entry name" value="NiRdtase/SiRdtase_haem-b_fer"/>
</dbReference>
<protein>
    <recommendedName>
        <fullName evidence="7">Nitrite/Sulfite reductase ferredoxin-like domain-containing protein</fullName>
    </recommendedName>
</protein>
<dbReference type="SUPFAM" id="SSF56014">
    <property type="entry name" value="Nitrite and sulphite reductase 4Fe-4S domain-like"/>
    <property type="match status" value="1"/>
</dbReference>
<evidence type="ECO:0000313" key="8">
    <source>
        <dbReference type="EMBL" id="MFD1300144.1"/>
    </source>
</evidence>
<keyword evidence="4" id="KW-0560">Oxidoreductase</keyword>
<comment type="caution">
    <text evidence="8">The sequence shown here is derived from an EMBL/GenBank/DDBJ whole genome shotgun (WGS) entry which is preliminary data.</text>
</comment>
<accession>A0ABW3WV52</accession>
<dbReference type="InterPro" id="IPR051329">
    <property type="entry name" value="NIR_SIR_4Fe-4S"/>
</dbReference>
<dbReference type="Proteomes" id="UP001597176">
    <property type="component" value="Unassembled WGS sequence"/>
</dbReference>